<evidence type="ECO:0000256" key="1">
    <source>
        <dbReference type="SAM" id="SignalP"/>
    </source>
</evidence>
<accession>A0A098LBC6</accession>
<dbReference type="AlphaFoldDB" id="A0A098LBC6"/>
<keyword evidence="3" id="KW-1185">Reference proteome</keyword>
<dbReference type="EMBL" id="BBLT01000001">
    <property type="protein sequence ID" value="GAL83558.1"/>
    <property type="molecule type" value="Genomic_DNA"/>
</dbReference>
<feature type="signal peptide" evidence="1">
    <location>
        <begin position="1"/>
        <end position="19"/>
    </location>
</feature>
<sequence>MKKLHVIFILTLVLVTANMAESFAFTPKKPGKHKSAKKSKKKKSGYYFNFQH</sequence>
<comment type="caution">
    <text evidence="2">The sequence shown here is derived from an EMBL/GenBank/DDBJ whole genome shotgun (WGS) entry which is preliminary data.</text>
</comment>
<name>A0A098LBC6_9BACT</name>
<dbReference type="Proteomes" id="UP000030185">
    <property type="component" value="Unassembled WGS sequence"/>
</dbReference>
<protein>
    <submittedName>
        <fullName evidence="2">Uncharacterized protein</fullName>
    </submittedName>
</protein>
<dbReference type="RefSeq" id="WP_197059999.1">
    <property type="nucleotide sequence ID" value="NZ_BBLT01000001.1"/>
</dbReference>
<evidence type="ECO:0000313" key="2">
    <source>
        <dbReference type="EMBL" id="GAL83558.1"/>
    </source>
</evidence>
<proteinExistence type="predicted"/>
<keyword evidence="1" id="KW-0732">Signal</keyword>
<evidence type="ECO:0000313" key="3">
    <source>
        <dbReference type="Proteomes" id="UP000030185"/>
    </source>
</evidence>
<feature type="chain" id="PRO_5001937180" evidence="1">
    <location>
        <begin position="20"/>
        <end position="52"/>
    </location>
</feature>
<reference evidence="2 3" key="1">
    <citation type="submission" date="2014-09" db="EMBL/GenBank/DDBJ databases">
        <title>Sporocytophaga myxococcoides PG-01 genome sequencing.</title>
        <authorList>
            <person name="Liu L."/>
            <person name="Gao P.J."/>
            <person name="Chen G.J."/>
            <person name="Wang L.S."/>
        </authorList>
    </citation>
    <scope>NUCLEOTIDE SEQUENCE [LARGE SCALE GENOMIC DNA]</scope>
    <source>
        <strain evidence="2 3">PG-01</strain>
    </source>
</reference>
<gene>
    <name evidence="2" type="ORF">MYP_785</name>
</gene>
<organism evidence="2 3">
    <name type="scientific">Sporocytophaga myxococcoides</name>
    <dbReference type="NCBI Taxonomy" id="153721"/>
    <lineage>
        <taxon>Bacteria</taxon>
        <taxon>Pseudomonadati</taxon>
        <taxon>Bacteroidota</taxon>
        <taxon>Cytophagia</taxon>
        <taxon>Cytophagales</taxon>
        <taxon>Cytophagaceae</taxon>
        <taxon>Sporocytophaga</taxon>
    </lineage>
</organism>